<sequence>GIINTNMMSIGAMPGQLMHYGGVFNDMSRVNHSCSPNAVYRWDLELFAGELRALRAIAPGEEITITYLDTCLPYAARQQILREKYSFTCTC</sequence>
<proteinExistence type="predicted"/>
<feature type="non-terminal residue" evidence="1">
    <location>
        <position position="91"/>
    </location>
</feature>
<name>A0ACB8RM24_9AGAM</name>
<accession>A0ACB8RM24</accession>
<organism evidence="1 2">
    <name type="scientific">Auriscalpium vulgare</name>
    <dbReference type="NCBI Taxonomy" id="40419"/>
    <lineage>
        <taxon>Eukaryota</taxon>
        <taxon>Fungi</taxon>
        <taxon>Dikarya</taxon>
        <taxon>Basidiomycota</taxon>
        <taxon>Agaricomycotina</taxon>
        <taxon>Agaricomycetes</taxon>
        <taxon>Russulales</taxon>
        <taxon>Auriscalpiaceae</taxon>
        <taxon>Auriscalpium</taxon>
    </lineage>
</organism>
<evidence type="ECO:0000313" key="1">
    <source>
        <dbReference type="EMBL" id="KAI0045236.1"/>
    </source>
</evidence>
<reference evidence="1" key="1">
    <citation type="submission" date="2021-02" db="EMBL/GenBank/DDBJ databases">
        <authorList>
            <consortium name="DOE Joint Genome Institute"/>
            <person name="Ahrendt S."/>
            <person name="Looney B.P."/>
            <person name="Miyauchi S."/>
            <person name="Morin E."/>
            <person name="Drula E."/>
            <person name="Courty P.E."/>
            <person name="Chicoki N."/>
            <person name="Fauchery L."/>
            <person name="Kohler A."/>
            <person name="Kuo A."/>
            <person name="Labutti K."/>
            <person name="Pangilinan J."/>
            <person name="Lipzen A."/>
            <person name="Riley R."/>
            <person name="Andreopoulos W."/>
            <person name="He G."/>
            <person name="Johnson J."/>
            <person name="Barry K.W."/>
            <person name="Grigoriev I.V."/>
            <person name="Nagy L."/>
            <person name="Hibbett D."/>
            <person name="Henrissat B."/>
            <person name="Matheny P.B."/>
            <person name="Labbe J."/>
            <person name="Martin F."/>
        </authorList>
    </citation>
    <scope>NUCLEOTIDE SEQUENCE</scope>
    <source>
        <strain evidence="1">FP105234-sp</strain>
    </source>
</reference>
<gene>
    <name evidence="1" type="ORF">FA95DRAFT_1454991</name>
</gene>
<protein>
    <submittedName>
        <fullName evidence="1">SET domain-containing protein</fullName>
    </submittedName>
</protein>
<dbReference type="EMBL" id="MU275957">
    <property type="protein sequence ID" value="KAI0045236.1"/>
    <property type="molecule type" value="Genomic_DNA"/>
</dbReference>
<keyword evidence="2" id="KW-1185">Reference proteome</keyword>
<reference evidence="1" key="2">
    <citation type="journal article" date="2022" name="New Phytol.">
        <title>Evolutionary transition to the ectomycorrhizal habit in the genomes of a hyperdiverse lineage of mushroom-forming fungi.</title>
        <authorList>
            <person name="Looney B."/>
            <person name="Miyauchi S."/>
            <person name="Morin E."/>
            <person name="Drula E."/>
            <person name="Courty P.E."/>
            <person name="Kohler A."/>
            <person name="Kuo A."/>
            <person name="LaButti K."/>
            <person name="Pangilinan J."/>
            <person name="Lipzen A."/>
            <person name="Riley R."/>
            <person name="Andreopoulos W."/>
            <person name="He G."/>
            <person name="Johnson J."/>
            <person name="Nolan M."/>
            <person name="Tritt A."/>
            <person name="Barry K.W."/>
            <person name="Grigoriev I.V."/>
            <person name="Nagy L.G."/>
            <person name="Hibbett D."/>
            <person name="Henrissat B."/>
            <person name="Matheny P.B."/>
            <person name="Labbe J."/>
            <person name="Martin F.M."/>
        </authorList>
    </citation>
    <scope>NUCLEOTIDE SEQUENCE</scope>
    <source>
        <strain evidence="1">FP105234-sp</strain>
    </source>
</reference>
<dbReference type="Proteomes" id="UP000814033">
    <property type="component" value="Unassembled WGS sequence"/>
</dbReference>
<feature type="non-terminal residue" evidence="1">
    <location>
        <position position="1"/>
    </location>
</feature>
<evidence type="ECO:0000313" key="2">
    <source>
        <dbReference type="Proteomes" id="UP000814033"/>
    </source>
</evidence>
<comment type="caution">
    <text evidence="1">The sequence shown here is derived from an EMBL/GenBank/DDBJ whole genome shotgun (WGS) entry which is preliminary data.</text>
</comment>